<keyword evidence="3" id="KW-1185">Reference proteome</keyword>
<dbReference type="Pfam" id="PF01926">
    <property type="entry name" value="MMR_HSR1"/>
    <property type="match status" value="1"/>
</dbReference>
<evidence type="ECO:0000259" key="1">
    <source>
        <dbReference type="Pfam" id="PF01926"/>
    </source>
</evidence>
<dbReference type="RefSeq" id="WP_128810767.1">
    <property type="nucleotide sequence ID" value="NZ_CP032093.1"/>
</dbReference>
<protein>
    <submittedName>
        <fullName evidence="2">GTP-binding protein</fullName>
    </submittedName>
</protein>
<proteinExistence type="predicted"/>
<evidence type="ECO:0000313" key="2">
    <source>
        <dbReference type="EMBL" id="AXY00935.1"/>
    </source>
</evidence>
<sequence>MQDSQKMLEALKLQIQTMYFEHEQDKQTMLSNILKIQQQHVNILIVGPTGVGKSSTINALFKCDKAVVGRGVDPETMHIAKYELENITFYDSPGLGDGIEQDNRHAQGIVELLCKLDVNGEPLIDLVLVLLDGGSRDYGTTYQLLKNVIVPTLDQERYGRILVAINQADMAMKGRGWDYVLNSPMPELKEFLDAKVASTAKRIKESTGVDMTPIYYSAGYQDKSGKQQPYNMAKLLLFIVQHMPKHKRFSLSGEVRPDPDIYAADENSKGHLEQTKASFLDSLVSAVRNGVSVVADVVTEVVSNVVSKAVSFFRSLLPW</sequence>
<name>A0ABM6YT67_9VIBR</name>
<dbReference type="EMBL" id="CP032093">
    <property type="protein sequence ID" value="AXY00935.1"/>
    <property type="molecule type" value="Genomic_DNA"/>
</dbReference>
<reference evidence="2 3" key="1">
    <citation type="submission" date="2018-08" db="EMBL/GenBank/DDBJ databases">
        <title>Genomic taxonomy of the Vibrionaceae family.</title>
        <authorList>
            <person name="Gomez-Gil B."/>
            <person name="Tanaka M."/>
            <person name="Sawabe T."/>
            <person name="Enciso-Ibarra K."/>
        </authorList>
    </citation>
    <scope>NUCLEOTIDE SEQUENCE [LARGE SCALE GENOMIC DNA]</scope>
    <source>
        <strain evidence="2 3">CAIM 1831</strain>
    </source>
</reference>
<dbReference type="InterPro" id="IPR027417">
    <property type="entry name" value="P-loop_NTPase"/>
</dbReference>
<accession>A0ABM6YT67</accession>
<dbReference type="InterPro" id="IPR006073">
    <property type="entry name" value="GTP-bd"/>
</dbReference>
<dbReference type="Gene3D" id="3.40.50.300">
    <property type="entry name" value="P-loop containing nucleotide triphosphate hydrolases"/>
    <property type="match status" value="1"/>
</dbReference>
<evidence type="ECO:0000313" key="3">
    <source>
        <dbReference type="Proteomes" id="UP000262832"/>
    </source>
</evidence>
<dbReference type="Proteomes" id="UP000262832">
    <property type="component" value="Chromosome I"/>
</dbReference>
<feature type="domain" description="G" evidence="1">
    <location>
        <begin position="43"/>
        <end position="141"/>
    </location>
</feature>
<gene>
    <name evidence="2" type="ORF">D1115_06530</name>
</gene>
<dbReference type="SUPFAM" id="SSF52540">
    <property type="entry name" value="P-loop containing nucleoside triphosphate hydrolases"/>
    <property type="match status" value="1"/>
</dbReference>
<organism evidence="2 3">
    <name type="scientific">Vibrio alfacsensis</name>
    <dbReference type="NCBI Taxonomy" id="1074311"/>
    <lineage>
        <taxon>Bacteria</taxon>
        <taxon>Pseudomonadati</taxon>
        <taxon>Pseudomonadota</taxon>
        <taxon>Gammaproteobacteria</taxon>
        <taxon>Vibrionales</taxon>
        <taxon>Vibrionaceae</taxon>
        <taxon>Vibrio</taxon>
    </lineage>
</organism>